<dbReference type="EMBL" id="AZIM01008354">
    <property type="protein sequence ID" value="ETE57487.1"/>
    <property type="molecule type" value="Genomic_DNA"/>
</dbReference>
<feature type="domain" description="C2H2-type" evidence="6">
    <location>
        <begin position="9"/>
        <end position="32"/>
    </location>
</feature>
<evidence type="ECO:0000259" key="6">
    <source>
        <dbReference type="PROSITE" id="PS50157"/>
    </source>
</evidence>
<evidence type="ECO:0000256" key="1">
    <source>
        <dbReference type="ARBA" id="ARBA00022723"/>
    </source>
</evidence>
<reference evidence="7 8" key="1">
    <citation type="journal article" date="2013" name="Proc. Natl. Acad. Sci. U.S.A.">
        <title>The king cobra genome reveals dynamic gene evolution and adaptation in the snake venom system.</title>
        <authorList>
            <person name="Vonk F.J."/>
            <person name="Casewell N.R."/>
            <person name="Henkel C.V."/>
            <person name="Heimberg A.M."/>
            <person name="Jansen H.J."/>
            <person name="McCleary R.J."/>
            <person name="Kerkkamp H.M."/>
            <person name="Vos R.A."/>
            <person name="Guerreiro I."/>
            <person name="Calvete J.J."/>
            <person name="Wuster W."/>
            <person name="Woods A.E."/>
            <person name="Logan J.M."/>
            <person name="Harrison R.A."/>
            <person name="Castoe T.A."/>
            <person name="de Koning A.P."/>
            <person name="Pollock D.D."/>
            <person name="Yandell M."/>
            <person name="Calderon D."/>
            <person name="Renjifo C."/>
            <person name="Currier R.B."/>
            <person name="Salgado D."/>
            <person name="Pla D."/>
            <person name="Sanz L."/>
            <person name="Hyder A.S."/>
            <person name="Ribeiro J.M."/>
            <person name="Arntzen J.W."/>
            <person name="van den Thillart G.E."/>
            <person name="Boetzer M."/>
            <person name="Pirovano W."/>
            <person name="Dirks R.P."/>
            <person name="Spaink H.P."/>
            <person name="Duboule D."/>
            <person name="McGlinn E."/>
            <person name="Kini R.M."/>
            <person name="Richardson M.K."/>
        </authorList>
    </citation>
    <scope>NUCLEOTIDE SEQUENCE</scope>
    <source>
        <tissue evidence="7">Blood</tissue>
    </source>
</reference>
<dbReference type="PROSITE" id="PS50157">
    <property type="entry name" value="ZINC_FINGER_C2H2_2"/>
    <property type="match status" value="1"/>
</dbReference>
<feature type="compositionally biased region" description="Basic and acidic residues" evidence="5">
    <location>
        <begin position="261"/>
        <end position="282"/>
    </location>
</feature>
<dbReference type="GO" id="GO:0008270">
    <property type="term" value="F:zinc ion binding"/>
    <property type="evidence" value="ECO:0007669"/>
    <property type="project" value="UniProtKB-KW"/>
</dbReference>
<keyword evidence="8" id="KW-1185">Reference proteome</keyword>
<gene>
    <name evidence="7" type="primary">BCL6</name>
    <name evidence="7" type="ORF">L345_16798</name>
</gene>
<evidence type="ECO:0000313" key="8">
    <source>
        <dbReference type="Proteomes" id="UP000018936"/>
    </source>
</evidence>
<proteinExistence type="predicted"/>
<feature type="compositionally biased region" description="Low complexity" evidence="5">
    <location>
        <begin position="435"/>
        <end position="445"/>
    </location>
</feature>
<dbReference type="AlphaFoldDB" id="V8N7H5"/>
<comment type="caution">
    <text evidence="7">The sequence shown here is derived from an EMBL/GenBank/DDBJ whole genome shotgun (WGS) entry which is preliminary data.</text>
</comment>
<name>V8N7H5_OPHHA</name>
<keyword evidence="3" id="KW-0862">Zinc</keyword>
<organism evidence="7 8">
    <name type="scientific">Ophiophagus hannah</name>
    <name type="common">King cobra</name>
    <name type="synonym">Naja hannah</name>
    <dbReference type="NCBI Taxonomy" id="8665"/>
    <lineage>
        <taxon>Eukaryota</taxon>
        <taxon>Metazoa</taxon>
        <taxon>Chordata</taxon>
        <taxon>Craniata</taxon>
        <taxon>Vertebrata</taxon>
        <taxon>Euteleostomi</taxon>
        <taxon>Lepidosauria</taxon>
        <taxon>Squamata</taxon>
        <taxon>Bifurcata</taxon>
        <taxon>Unidentata</taxon>
        <taxon>Episquamata</taxon>
        <taxon>Toxicofera</taxon>
        <taxon>Serpentes</taxon>
        <taxon>Colubroidea</taxon>
        <taxon>Elapidae</taxon>
        <taxon>Elapinae</taxon>
        <taxon>Ophiophagus</taxon>
    </lineage>
</organism>
<feature type="region of interest" description="Disordered" evidence="5">
    <location>
        <begin position="242"/>
        <end position="299"/>
    </location>
</feature>
<sequence>MASFFPPPLQCEKCNLHFRHKSQLRLHLRQKHGAITNTKVQYRLSSVDATPELSKAYAPSGKGRARGCAKDASITLGEKQNKRQKNQTPLSFLLFVLSLSLHTSECLEKARSERTRRGLRETGTRFTFGLHWFGFVPTHPTSPSCVNFHRQTTCACVCVCVCVCVYKQKRGVSDLPYNVRAGECQKILCSPRPPPCAGGKIKECTSFLREQSLPSWGLQVPQFLSQNSPMLAGELWELKKGREEGGKKKERRGKVGGRKGRKEEKRGRKEGKEGRKEEKKGGLESPALETKEQINSSADSPGLTIIRLESFQSYNGPEKKMDCPHCRVSCFGGDPDLSGTDVQVTTLTVSQGQAIFSAGESRIRLMTWSNRVGFIEQASCLAAKILRPILVEEGREEGERDGKDRREGRKKRREGRKEGAGRERKNHRITKLEGSWRSSSPASSSQAGDPIPFQTKGCPISS</sequence>
<feature type="region of interest" description="Disordered" evidence="5">
    <location>
        <begin position="395"/>
        <end position="462"/>
    </location>
</feature>
<dbReference type="FunFam" id="3.30.160.60:FF:000065">
    <property type="entry name" value="B-cell CLL/lymphoma 6, member B"/>
    <property type="match status" value="1"/>
</dbReference>
<evidence type="ECO:0000256" key="3">
    <source>
        <dbReference type="ARBA" id="ARBA00022833"/>
    </source>
</evidence>
<evidence type="ECO:0000313" key="7">
    <source>
        <dbReference type="EMBL" id="ETE57487.1"/>
    </source>
</evidence>
<dbReference type="PROSITE" id="PS00028">
    <property type="entry name" value="ZINC_FINGER_C2H2_1"/>
    <property type="match status" value="1"/>
</dbReference>
<evidence type="ECO:0000256" key="5">
    <source>
        <dbReference type="SAM" id="MobiDB-lite"/>
    </source>
</evidence>
<evidence type="ECO:0000256" key="4">
    <source>
        <dbReference type="PROSITE-ProRule" id="PRU00042"/>
    </source>
</evidence>
<keyword evidence="2 4" id="KW-0863">Zinc-finger</keyword>
<protein>
    <submittedName>
        <fullName evidence="7">B-cell lymphoma 6 protein</fullName>
    </submittedName>
</protein>
<dbReference type="Proteomes" id="UP000018936">
    <property type="component" value="Unassembled WGS sequence"/>
</dbReference>
<feature type="compositionally biased region" description="Basic and acidic residues" evidence="5">
    <location>
        <begin position="395"/>
        <end position="407"/>
    </location>
</feature>
<accession>V8N7H5</accession>
<feature type="non-terminal residue" evidence="7">
    <location>
        <position position="1"/>
    </location>
</feature>
<feature type="compositionally biased region" description="Basic residues" evidence="5">
    <location>
        <begin position="248"/>
        <end position="260"/>
    </location>
</feature>
<evidence type="ECO:0000256" key="2">
    <source>
        <dbReference type="ARBA" id="ARBA00022771"/>
    </source>
</evidence>
<keyword evidence="1" id="KW-0479">Metal-binding</keyword>
<dbReference type="InterPro" id="IPR013087">
    <property type="entry name" value="Znf_C2H2_type"/>
</dbReference>